<comment type="caution">
    <text evidence="2">The sequence shown here is derived from an EMBL/GenBank/DDBJ whole genome shotgun (WGS) entry which is preliminary data.</text>
</comment>
<evidence type="ECO:0000313" key="2">
    <source>
        <dbReference type="EMBL" id="PWZ57997.1"/>
    </source>
</evidence>
<name>A0A317YH42_MAIZE</name>
<gene>
    <name evidence="2" type="ORF">Zm00014a_031746</name>
</gene>
<sequence length="114" mass="11023">MAAAACSSASPLLLPSGPRHASASRAWFLGGRSRALRSEAPCCCKAAAAARGSAPQCGTVGGGGSSTRRGLLGVALGASALGLAAFDAVAAGLPPEEKPKLCDAACEGELENVG</sequence>
<protein>
    <submittedName>
        <fullName evidence="2">Uncharacterized protein</fullName>
    </submittedName>
</protein>
<feature type="compositionally biased region" description="Low complexity" evidence="1">
    <location>
        <begin position="1"/>
        <end position="18"/>
    </location>
</feature>
<dbReference type="Proteomes" id="UP000251960">
    <property type="component" value="Chromosome 1"/>
</dbReference>
<reference evidence="2" key="1">
    <citation type="journal article" date="2018" name="Nat. Genet.">
        <title>Extensive intraspecific gene order and gene structural variations between Mo17 and other maize genomes.</title>
        <authorList>
            <person name="Sun S."/>
            <person name="Zhou Y."/>
            <person name="Chen J."/>
            <person name="Shi J."/>
            <person name="Zhao H."/>
            <person name="Zhao H."/>
            <person name="Song W."/>
            <person name="Zhang M."/>
            <person name="Cui Y."/>
            <person name="Dong X."/>
            <person name="Liu H."/>
            <person name="Ma X."/>
            <person name="Jiao Y."/>
            <person name="Wang B."/>
            <person name="Wei X."/>
            <person name="Stein J.C."/>
            <person name="Glaubitz J.C."/>
            <person name="Lu F."/>
            <person name="Yu G."/>
            <person name="Liang C."/>
            <person name="Fengler K."/>
            <person name="Li B."/>
            <person name="Rafalski A."/>
            <person name="Schnable P.S."/>
            <person name="Ware D.H."/>
            <person name="Buckler E.S."/>
            <person name="Lai J."/>
        </authorList>
    </citation>
    <scope>NUCLEOTIDE SEQUENCE [LARGE SCALE GENOMIC DNA]</scope>
    <source>
        <tissue evidence="2">Seedling</tissue>
    </source>
</reference>
<proteinExistence type="predicted"/>
<feature type="region of interest" description="Disordered" evidence="1">
    <location>
        <begin position="1"/>
        <end position="20"/>
    </location>
</feature>
<accession>A0A317YH42</accession>
<dbReference type="EMBL" id="NCVQ01000001">
    <property type="protein sequence ID" value="PWZ57997.1"/>
    <property type="molecule type" value="Genomic_DNA"/>
</dbReference>
<dbReference type="AlphaFoldDB" id="A0A317YH42"/>
<evidence type="ECO:0000256" key="1">
    <source>
        <dbReference type="SAM" id="MobiDB-lite"/>
    </source>
</evidence>
<organism evidence="2">
    <name type="scientific">Zea mays</name>
    <name type="common">Maize</name>
    <dbReference type="NCBI Taxonomy" id="4577"/>
    <lineage>
        <taxon>Eukaryota</taxon>
        <taxon>Viridiplantae</taxon>
        <taxon>Streptophyta</taxon>
        <taxon>Embryophyta</taxon>
        <taxon>Tracheophyta</taxon>
        <taxon>Spermatophyta</taxon>
        <taxon>Magnoliopsida</taxon>
        <taxon>Liliopsida</taxon>
        <taxon>Poales</taxon>
        <taxon>Poaceae</taxon>
        <taxon>PACMAD clade</taxon>
        <taxon>Panicoideae</taxon>
        <taxon>Andropogonodae</taxon>
        <taxon>Andropogoneae</taxon>
        <taxon>Tripsacinae</taxon>
        <taxon>Zea</taxon>
    </lineage>
</organism>